<feature type="region of interest" description="Disordered" evidence="1">
    <location>
        <begin position="363"/>
        <end position="434"/>
    </location>
</feature>
<feature type="compositionally biased region" description="Low complexity" evidence="1">
    <location>
        <begin position="33"/>
        <end position="45"/>
    </location>
</feature>
<feature type="region of interest" description="Disordered" evidence="1">
    <location>
        <begin position="1"/>
        <end position="82"/>
    </location>
</feature>
<dbReference type="Proteomes" id="UP000251314">
    <property type="component" value="Unassembled WGS sequence"/>
</dbReference>
<gene>
    <name evidence="2" type="ORF">PC110_g20771</name>
</gene>
<protein>
    <submittedName>
        <fullName evidence="2">Uncharacterized protein</fullName>
    </submittedName>
</protein>
<dbReference type="AlphaFoldDB" id="A0A329RHI4"/>
<reference evidence="2 3" key="1">
    <citation type="submission" date="2018-01" db="EMBL/GenBank/DDBJ databases">
        <title>Draft genome of the strawberry crown rot pathogen Phytophthora cactorum.</title>
        <authorList>
            <person name="Armitage A.D."/>
            <person name="Lysoe E."/>
            <person name="Nellist C.F."/>
            <person name="Harrison R.J."/>
            <person name="Brurberg M.B."/>
        </authorList>
    </citation>
    <scope>NUCLEOTIDE SEQUENCE [LARGE SCALE GENOMIC DNA]</scope>
    <source>
        <strain evidence="2 3">10300</strain>
    </source>
</reference>
<evidence type="ECO:0000313" key="3">
    <source>
        <dbReference type="Proteomes" id="UP000251314"/>
    </source>
</evidence>
<dbReference type="VEuPathDB" id="FungiDB:PC110_g20771"/>
<feature type="compositionally biased region" description="Pro residues" evidence="1">
    <location>
        <begin position="69"/>
        <end position="78"/>
    </location>
</feature>
<feature type="compositionally biased region" description="Low complexity" evidence="1">
    <location>
        <begin position="1"/>
        <end position="13"/>
    </location>
</feature>
<feature type="compositionally biased region" description="Basic residues" evidence="1">
    <location>
        <begin position="14"/>
        <end position="31"/>
    </location>
</feature>
<sequence>MLSHLHLQSSSLRSSRHTRLRISSGRHRPFRHSASSRATSTSAPINPAPAPSAPSEAPPASSAATEAPAEPPPAPPVPANASAPVTEASLHAMLAESSEALVDQMMTSMIPCLTAIVRHQVQIHVSPPLHTDVAAQPLPDSLPDLPRRIGELEARLRSAEADAAAAKRSIVPQVLARKNVERLLKISSPKVESLEAENRRLRATNIRVDSLLQKMKESTGLHTQYLELAQAEAAVAANTEQTRQLHVILVKAQKGKFVDADTTHLLEDLQKLNTHFLHINRVFRSFLSLAGMDPDILVLAVQGMAAGELNLTDLELDQETFVALQRIQAEAAGSSDPHAVPAALAKAAYQVAHGKLYKRIRPGGVGSDNDLGVDPDSSSENKLPIPTDQTSSAMSDAGLDDGTTAESSSPKSGRRGLHEPNAWKQKKRQRGPSHLFVPDQVKVRVVQVLARSRVPNLRPPRGLGRSRCLASEPRLRLHILRLFKLHLLLPRFSRMIVLRRSSISRLT</sequence>
<feature type="compositionally biased region" description="Low complexity" evidence="1">
    <location>
        <begin position="53"/>
        <end position="68"/>
    </location>
</feature>
<feature type="compositionally biased region" description="Polar residues" evidence="1">
    <location>
        <begin position="376"/>
        <end position="394"/>
    </location>
</feature>
<proteinExistence type="predicted"/>
<comment type="caution">
    <text evidence="2">The sequence shown here is derived from an EMBL/GenBank/DDBJ whole genome shotgun (WGS) entry which is preliminary data.</text>
</comment>
<name>A0A329RHI4_9STRA</name>
<dbReference type="EMBL" id="MJFZ01001210">
    <property type="protein sequence ID" value="RAW22792.1"/>
    <property type="molecule type" value="Genomic_DNA"/>
</dbReference>
<evidence type="ECO:0000256" key="1">
    <source>
        <dbReference type="SAM" id="MobiDB-lite"/>
    </source>
</evidence>
<organism evidence="2 3">
    <name type="scientific">Phytophthora cactorum</name>
    <dbReference type="NCBI Taxonomy" id="29920"/>
    <lineage>
        <taxon>Eukaryota</taxon>
        <taxon>Sar</taxon>
        <taxon>Stramenopiles</taxon>
        <taxon>Oomycota</taxon>
        <taxon>Peronosporomycetes</taxon>
        <taxon>Peronosporales</taxon>
        <taxon>Peronosporaceae</taxon>
        <taxon>Phytophthora</taxon>
    </lineage>
</organism>
<evidence type="ECO:0000313" key="2">
    <source>
        <dbReference type="EMBL" id="RAW22792.1"/>
    </source>
</evidence>
<keyword evidence="3" id="KW-1185">Reference proteome</keyword>
<dbReference type="OrthoDB" id="10409990at2759"/>
<accession>A0A329RHI4</accession>